<evidence type="ECO:0000256" key="1">
    <source>
        <dbReference type="SAM" id="Phobius"/>
    </source>
</evidence>
<proteinExistence type="predicted"/>
<keyword evidence="3" id="KW-1185">Reference proteome</keyword>
<keyword evidence="1" id="KW-0472">Membrane</keyword>
<dbReference type="RefSeq" id="WP_176907248.1">
    <property type="nucleotide sequence ID" value="NZ_JABKAU010000006.1"/>
</dbReference>
<comment type="caution">
    <text evidence="2">The sequence shown here is derived from an EMBL/GenBank/DDBJ whole genome shotgun (WGS) entry which is preliminary data.</text>
</comment>
<evidence type="ECO:0000313" key="3">
    <source>
        <dbReference type="Proteomes" id="UP000565521"/>
    </source>
</evidence>
<feature type="transmembrane region" description="Helical" evidence="1">
    <location>
        <begin position="202"/>
        <end position="223"/>
    </location>
</feature>
<feature type="transmembrane region" description="Helical" evidence="1">
    <location>
        <begin position="64"/>
        <end position="86"/>
    </location>
</feature>
<sequence>MTWYNGIFLFLRIGESISLLILGIMWARKTKVTPVFRPLTAYLLCDSFLYVFDTFARKVLHNNIFAFHISTFCDATWLTLIFINLASDNTRNWLKIGWLLFFASAITSALWVDGLITNMNTLSRTVGNCFLVFMAFRQLNQMIRHDYLVPPAKSPVFIFCFIVGIYYSCSLLMFIGQDLSRYSWLSNSIIRFNQQHNGVSALWFYPFLRALQFGMLLHLITLFPMGVTPRHALPQWLRFRLGWRPPTKNWRYRVLPPHLVG</sequence>
<keyword evidence="1" id="KW-0812">Transmembrane</keyword>
<feature type="transmembrane region" description="Helical" evidence="1">
    <location>
        <begin position="156"/>
        <end position="176"/>
    </location>
</feature>
<feature type="transmembrane region" description="Helical" evidence="1">
    <location>
        <begin position="6"/>
        <end position="27"/>
    </location>
</feature>
<reference evidence="2 3" key="1">
    <citation type="submission" date="2020-05" db="EMBL/GenBank/DDBJ databases">
        <title>Hymenobacter terrestris sp. nov. and Hymenobacter lapidiphilus sp. nov., isolated from regoliths in Antarctica.</title>
        <authorList>
            <person name="Sedlacek I."/>
            <person name="Pantucek R."/>
            <person name="Zeman M."/>
            <person name="Holochova P."/>
            <person name="Kralova S."/>
            <person name="Stankova E."/>
            <person name="Sedo O."/>
            <person name="Micenkova L."/>
            <person name="Svec P."/>
            <person name="Gupta V."/>
            <person name="Sood U."/>
            <person name="Korpole U.S."/>
            <person name="Lal R."/>
        </authorList>
    </citation>
    <scope>NUCLEOTIDE SEQUENCE [LARGE SCALE GENOMIC DNA]</scope>
    <source>
        <strain evidence="2 3">P5342</strain>
    </source>
</reference>
<gene>
    <name evidence="2" type="ORF">HW554_04610</name>
</gene>
<protein>
    <submittedName>
        <fullName evidence="2">Uncharacterized protein</fullName>
    </submittedName>
</protein>
<evidence type="ECO:0000313" key="2">
    <source>
        <dbReference type="EMBL" id="NVO30478.1"/>
    </source>
</evidence>
<name>A0A7Y7U4J7_9BACT</name>
<accession>A0A7Y7U4J7</accession>
<dbReference type="EMBL" id="JABKAU010000006">
    <property type="protein sequence ID" value="NVO30478.1"/>
    <property type="molecule type" value="Genomic_DNA"/>
</dbReference>
<organism evidence="2 3">
    <name type="scientific">Hymenobacter lapidiphilus</name>
    <dbReference type="NCBI Taxonomy" id="2608003"/>
    <lineage>
        <taxon>Bacteria</taxon>
        <taxon>Pseudomonadati</taxon>
        <taxon>Bacteroidota</taxon>
        <taxon>Cytophagia</taxon>
        <taxon>Cytophagales</taxon>
        <taxon>Hymenobacteraceae</taxon>
        <taxon>Hymenobacter</taxon>
    </lineage>
</organism>
<keyword evidence="1" id="KW-1133">Transmembrane helix</keyword>
<dbReference type="AlphaFoldDB" id="A0A7Y7U4J7"/>
<feature type="transmembrane region" description="Helical" evidence="1">
    <location>
        <begin position="93"/>
        <end position="112"/>
    </location>
</feature>
<dbReference type="Proteomes" id="UP000565521">
    <property type="component" value="Unassembled WGS sequence"/>
</dbReference>